<dbReference type="EMBL" id="ANIZ01001242">
    <property type="protein sequence ID" value="ETI48539.1"/>
    <property type="molecule type" value="Genomic_DNA"/>
</dbReference>
<evidence type="ECO:0000313" key="2">
    <source>
        <dbReference type="EMBL" id="ETI48539.1"/>
    </source>
</evidence>
<organism evidence="2 3">
    <name type="scientific">Phytophthora nicotianae P1569</name>
    <dbReference type="NCBI Taxonomy" id="1317065"/>
    <lineage>
        <taxon>Eukaryota</taxon>
        <taxon>Sar</taxon>
        <taxon>Stramenopiles</taxon>
        <taxon>Oomycota</taxon>
        <taxon>Peronosporomycetes</taxon>
        <taxon>Peronosporales</taxon>
        <taxon>Peronosporaceae</taxon>
        <taxon>Phytophthora</taxon>
    </lineage>
</organism>
<dbReference type="Proteomes" id="UP000018721">
    <property type="component" value="Unassembled WGS sequence"/>
</dbReference>
<keyword evidence="3" id="KW-1185">Reference proteome</keyword>
<name>V9FAM8_PHYNI</name>
<sequence length="102" mass="11727">MMQKLQWKGIITTIHRQLMALAKRKLEFSEIKGNFNRTQVLFEVPLWLEHQQEKKKKTQSTMKDRGEPGTSASGEGHPVLLSTSQLAELLARSRVHDLSCIR</sequence>
<comment type="caution">
    <text evidence="2">The sequence shown here is derived from an EMBL/GenBank/DDBJ whole genome shotgun (WGS) entry which is preliminary data.</text>
</comment>
<feature type="region of interest" description="Disordered" evidence="1">
    <location>
        <begin position="52"/>
        <end position="78"/>
    </location>
</feature>
<gene>
    <name evidence="2" type="ORF">F443_07441</name>
</gene>
<accession>V9FAM8</accession>
<dbReference type="HOGENOM" id="CLU_2282983_0_0_1"/>
<dbReference type="AlphaFoldDB" id="V9FAM8"/>
<protein>
    <submittedName>
        <fullName evidence="2">Uncharacterized protein</fullName>
    </submittedName>
</protein>
<evidence type="ECO:0000313" key="3">
    <source>
        <dbReference type="Proteomes" id="UP000018721"/>
    </source>
</evidence>
<reference evidence="2 3" key="1">
    <citation type="submission" date="2013-11" db="EMBL/GenBank/DDBJ databases">
        <title>The Genome Sequence of Phytophthora parasitica P1569.</title>
        <authorList>
            <consortium name="The Broad Institute Genomics Platform"/>
            <person name="Russ C."/>
            <person name="Tyler B."/>
            <person name="Panabieres F."/>
            <person name="Shan W."/>
            <person name="Tripathy S."/>
            <person name="Grunwald N."/>
            <person name="Machado M."/>
            <person name="Johnson C.S."/>
            <person name="Arredondo F."/>
            <person name="Hong C."/>
            <person name="Coffey M."/>
            <person name="Young S.K."/>
            <person name="Zeng Q."/>
            <person name="Gargeya S."/>
            <person name="Fitzgerald M."/>
            <person name="Abouelleil A."/>
            <person name="Alvarado L."/>
            <person name="Chapman S.B."/>
            <person name="Gainer-Dewar J."/>
            <person name="Goldberg J."/>
            <person name="Griggs A."/>
            <person name="Gujja S."/>
            <person name="Hansen M."/>
            <person name="Howarth C."/>
            <person name="Imamovic A."/>
            <person name="Ireland A."/>
            <person name="Larimer J."/>
            <person name="McCowan C."/>
            <person name="Murphy C."/>
            <person name="Pearson M."/>
            <person name="Poon T.W."/>
            <person name="Priest M."/>
            <person name="Roberts A."/>
            <person name="Saif S."/>
            <person name="Shea T."/>
            <person name="Sykes S."/>
            <person name="Wortman J."/>
            <person name="Nusbaum C."/>
            <person name="Birren B."/>
        </authorList>
    </citation>
    <scope>NUCLEOTIDE SEQUENCE [LARGE SCALE GENOMIC DNA]</scope>
    <source>
        <strain evidence="2 3">P1569</strain>
    </source>
</reference>
<proteinExistence type="predicted"/>
<evidence type="ECO:0000256" key="1">
    <source>
        <dbReference type="SAM" id="MobiDB-lite"/>
    </source>
</evidence>